<sequence>MRPLANFIMRGRMQAILVVGISAAIPVLFWLSAAAAGLVLMRKGFAQAAPVLIWALIPAAVWAVYGDPIALLVICSTLALAQVLRETSAWLKVLIFSILLGLGCVWGLQATFAEPIAELVTAISAALPQMLSGMYEELSAEDILKLENLLAPVLIGLMAATIQFMSLLSLMLARYWQSILYNPGGFGKEFHRIRLPRLVAVALVAAMILAPNISIVIAGLTPLCAVVLGVAGLALVHGLMAKHKLSSFWLIALYLGLIFFVQLLFPLLVIMALADSLFDFRGLHVSKADAD</sequence>
<feature type="transmembrane region" description="Helical" evidence="1">
    <location>
        <begin position="93"/>
        <end position="112"/>
    </location>
</feature>
<evidence type="ECO:0000256" key="1">
    <source>
        <dbReference type="SAM" id="Phobius"/>
    </source>
</evidence>
<comment type="caution">
    <text evidence="2">The sequence shown here is derived from an EMBL/GenBank/DDBJ whole genome shotgun (WGS) entry which is preliminary data.</text>
</comment>
<feature type="transmembrane region" description="Helical" evidence="1">
    <location>
        <begin position="51"/>
        <end position="81"/>
    </location>
</feature>
<accession>A0ABT7SNV7</accession>
<feature type="transmembrane region" description="Helical" evidence="1">
    <location>
        <begin position="216"/>
        <end position="236"/>
    </location>
</feature>
<keyword evidence="1" id="KW-1133">Transmembrane helix</keyword>
<evidence type="ECO:0000313" key="3">
    <source>
        <dbReference type="Proteomes" id="UP001241056"/>
    </source>
</evidence>
<feature type="transmembrane region" description="Helical" evidence="1">
    <location>
        <begin position="194"/>
        <end position="210"/>
    </location>
</feature>
<organism evidence="2 3">
    <name type="scientific">Thiopseudomonas acetoxidans</name>
    <dbReference type="NCBI Taxonomy" id="3041622"/>
    <lineage>
        <taxon>Bacteria</taxon>
        <taxon>Pseudomonadati</taxon>
        <taxon>Pseudomonadota</taxon>
        <taxon>Gammaproteobacteria</taxon>
        <taxon>Pseudomonadales</taxon>
        <taxon>Pseudomonadaceae</taxon>
        <taxon>Thiopseudomonas</taxon>
    </lineage>
</organism>
<protein>
    <recommendedName>
        <fullName evidence="4">DUF2232 domain-containing protein</fullName>
    </recommendedName>
</protein>
<reference evidence="2 3" key="1">
    <citation type="submission" date="2023-06" db="EMBL/GenBank/DDBJ databases">
        <title>Thiopseudomonas sp. CY1220 draft genome sequence.</title>
        <authorList>
            <person name="Zhao G."/>
            <person name="An M."/>
        </authorList>
    </citation>
    <scope>NUCLEOTIDE SEQUENCE [LARGE SCALE GENOMIC DNA]</scope>
    <source>
        <strain evidence="2 3">CY1220</strain>
    </source>
</reference>
<feature type="transmembrane region" description="Helical" evidence="1">
    <location>
        <begin position="248"/>
        <end position="274"/>
    </location>
</feature>
<evidence type="ECO:0000313" key="2">
    <source>
        <dbReference type="EMBL" id="MDM7857873.1"/>
    </source>
</evidence>
<evidence type="ECO:0008006" key="4">
    <source>
        <dbReference type="Google" id="ProtNLM"/>
    </source>
</evidence>
<keyword evidence="1" id="KW-0472">Membrane</keyword>
<keyword evidence="3" id="KW-1185">Reference proteome</keyword>
<proteinExistence type="predicted"/>
<keyword evidence="1" id="KW-0812">Transmembrane</keyword>
<feature type="transmembrane region" description="Helical" evidence="1">
    <location>
        <begin position="149"/>
        <end position="173"/>
    </location>
</feature>
<dbReference type="Proteomes" id="UP001241056">
    <property type="component" value="Unassembled WGS sequence"/>
</dbReference>
<name>A0ABT7SNV7_9GAMM</name>
<dbReference type="EMBL" id="JAUCDY010000006">
    <property type="protein sequence ID" value="MDM7857873.1"/>
    <property type="molecule type" value="Genomic_DNA"/>
</dbReference>
<gene>
    <name evidence="2" type="ORF">QEZ41_06220</name>
</gene>
<dbReference type="RefSeq" id="WP_289410533.1">
    <property type="nucleotide sequence ID" value="NZ_JAUCDY010000006.1"/>
</dbReference>